<evidence type="ECO:0000259" key="10">
    <source>
        <dbReference type="PROSITE" id="PS50850"/>
    </source>
</evidence>
<dbReference type="InterPro" id="IPR011701">
    <property type="entry name" value="MFS"/>
</dbReference>
<name>A0A921IRA9_9ACTN</name>
<dbReference type="PROSITE" id="PS50850">
    <property type="entry name" value="MFS"/>
    <property type="match status" value="1"/>
</dbReference>
<dbReference type="PANTHER" id="PTHR23513">
    <property type="entry name" value="INTEGRAL MEMBRANE EFFLUX PROTEIN-RELATED"/>
    <property type="match status" value="1"/>
</dbReference>
<evidence type="ECO:0000256" key="9">
    <source>
        <dbReference type="SAM" id="Phobius"/>
    </source>
</evidence>
<evidence type="ECO:0000313" key="12">
    <source>
        <dbReference type="Proteomes" id="UP000746751"/>
    </source>
</evidence>
<dbReference type="InterPro" id="IPR020846">
    <property type="entry name" value="MFS_dom"/>
</dbReference>
<sequence length="415" mass="42621">MFAGIRASLPRGTFALAAVRFMLYLGVQASYFIGIIGTLTYQLHAGTGDIAMAVGLFNLFIIAGNTAGGSLLDTRGPKVHTAVALGVAVVSSALFQAAGGSVAAVLAMSAAFGFATGVGYAYLSAYPAYLSDDAEQRKRMNAVMSVVSNVAVVVGPAVGGIIATFLPSQRVFAFTAVLSALALVPAGALLRRIGASARAGERGRGDSQGPEGSTLADSARTVFAVPSLALLFWVGVLAYAGYGAFDPLESLYYRDVLQVDISWMGWLSSAAGLGSVVGALAAMRVPRRWVNVRTLMLLIAFEGAACVLYVGTSHVGCAIAGQLLLGCAFGMVTPLQHTLVQMHAPLHLLGRVNSVMNAGFSGAGAVPLFAAPVLAHLFGVQGVLIGASCVVLLVPLIVMVARRSEISRLVAGESA</sequence>
<dbReference type="EMBL" id="DYVF01000061">
    <property type="protein sequence ID" value="HJG31801.1"/>
    <property type="molecule type" value="Genomic_DNA"/>
</dbReference>
<feature type="transmembrane region" description="Helical" evidence="9">
    <location>
        <begin position="21"/>
        <end position="44"/>
    </location>
</feature>
<gene>
    <name evidence="11" type="ORF">K8U80_10475</name>
</gene>
<reference evidence="11" key="2">
    <citation type="submission" date="2021-09" db="EMBL/GenBank/DDBJ databases">
        <authorList>
            <person name="Gilroy R."/>
        </authorList>
    </citation>
    <scope>NUCLEOTIDE SEQUENCE</scope>
    <source>
        <strain evidence="11">ChiGjej2B2-7701</strain>
    </source>
</reference>
<evidence type="ECO:0000256" key="6">
    <source>
        <dbReference type="ARBA" id="ARBA00023136"/>
    </source>
</evidence>
<keyword evidence="4 9" id="KW-0812">Transmembrane</keyword>
<dbReference type="AlphaFoldDB" id="A0A921IRA9"/>
<dbReference type="GO" id="GO:0022857">
    <property type="term" value="F:transmembrane transporter activity"/>
    <property type="evidence" value="ECO:0007669"/>
    <property type="project" value="InterPro"/>
</dbReference>
<dbReference type="Proteomes" id="UP000746751">
    <property type="component" value="Unassembled WGS sequence"/>
</dbReference>
<protein>
    <recommendedName>
        <fullName evidence="8">Multidrug efflux pump Tap</fullName>
    </recommendedName>
</protein>
<evidence type="ECO:0000256" key="3">
    <source>
        <dbReference type="ARBA" id="ARBA00022475"/>
    </source>
</evidence>
<comment type="similarity">
    <text evidence="7">Belongs to the major facilitator superfamily. Drug:H(+) antiporter-3 (DHA3) (TC 2.A.1.21) family.</text>
</comment>
<feature type="transmembrane region" description="Helical" evidence="9">
    <location>
        <begin position="171"/>
        <end position="190"/>
    </location>
</feature>
<dbReference type="Pfam" id="PF07690">
    <property type="entry name" value="MFS_1"/>
    <property type="match status" value="1"/>
</dbReference>
<feature type="transmembrane region" description="Helical" evidence="9">
    <location>
        <begin position="263"/>
        <end position="283"/>
    </location>
</feature>
<feature type="transmembrane region" description="Helical" evidence="9">
    <location>
        <begin position="79"/>
        <end position="98"/>
    </location>
</feature>
<evidence type="ECO:0000256" key="7">
    <source>
        <dbReference type="ARBA" id="ARBA00038075"/>
    </source>
</evidence>
<evidence type="ECO:0000256" key="8">
    <source>
        <dbReference type="ARBA" id="ARBA00040914"/>
    </source>
</evidence>
<dbReference type="Gene3D" id="1.20.1250.20">
    <property type="entry name" value="MFS general substrate transporter like domains"/>
    <property type="match status" value="1"/>
</dbReference>
<keyword evidence="5 9" id="KW-1133">Transmembrane helix</keyword>
<evidence type="ECO:0000313" key="11">
    <source>
        <dbReference type="EMBL" id="HJG31801.1"/>
    </source>
</evidence>
<evidence type="ECO:0000256" key="4">
    <source>
        <dbReference type="ARBA" id="ARBA00022692"/>
    </source>
</evidence>
<proteinExistence type="inferred from homology"/>
<dbReference type="GO" id="GO:0005886">
    <property type="term" value="C:plasma membrane"/>
    <property type="evidence" value="ECO:0007669"/>
    <property type="project" value="UniProtKB-SubCell"/>
</dbReference>
<feature type="transmembrane region" description="Helical" evidence="9">
    <location>
        <begin position="383"/>
        <end position="401"/>
    </location>
</feature>
<accession>A0A921IRA9</accession>
<keyword evidence="2" id="KW-0813">Transport</keyword>
<feature type="domain" description="Major facilitator superfamily (MFS) profile" evidence="10">
    <location>
        <begin position="12"/>
        <end position="405"/>
    </location>
</feature>
<feature type="transmembrane region" description="Helical" evidence="9">
    <location>
        <begin position="143"/>
        <end position="165"/>
    </location>
</feature>
<feature type="transmembrane region" description="Helical" evidence="9">
    <location>
        <begin position="104"/>
        <end position="123"/>
    </location>
</feature>
<dbReference type="PANTHER" id="PTHR23513:SF9">
    <property type="entry name" value="ENTEROBACTIN EXPORTER ENTS"/>
    <property type="match status" value="1"/>
</dbReference>
<organism evidence="11 12">
    <name type="scientific">Collinsella ihumii</name>
    <dbReference type="NCBI Taxonomy" id="1720204"/>
    <lineage>
        <taxon>Bacteria</taxon>
        <taxon>Bacillati</taxon>
        <taxon>Actinomycetota</taxon>
        <taxon>Coriobacteriia</taxon>
        <taxon>Coriobacteriales</taxon>
        <taxon>Coriobacteriaceae</taxon>
        <taxon>Collinsella</taxon>
    </lineage>
</organism>
<keyword evidence="6 9" id="KW-0472">Membrane</keyword>
<feature type="transmembrane region" description="Helical" evidence="9">
    <location>
        <begin position="222"/>
        <end position="243"/>
    </location>
</feature>
<feature type="transmembrane region" description="Helical" evidence="9">
    <location>
        <begin position="355"/>
        <end position="377"/>
    </location>
</feature>
<comment type="subcellular location">
    <subcellularLocation>
        <location evidence="1">Cell membrane</location>
        <topology evidence="1">Multi-pass membrane protein</topology>
    </subcellularLocation>
</comment>
<feature type="transmembrane region" description="Helical" evidence="9">
    <location>
        <begin position="295"/>
        <end position="312"/>
    </location>
</feature>
<evidence type="ECO:0000256" key="5">
    <source>
        <dbReference type="ARBA" id="ARBA00022989"/>
    </source>
</evidence>
<feature type="transmembrane region" description="Helical" evidence="9">
    <location>
        <begin position="50"/>
        <end position="72"/>
    </location>
</feature>
<dbReference type="SUPFAM" id="SSF103473">
    <property type="entry name" value="MFS general substrate transporter"/>
    <property type="match status" value="1"/>
</dbReference>
<evidence type="ECO:0000256" key="2">
    <source>
        <dbReference type="ARBA" id="ARBA00022448"/>
    </source>
</evidence>
<reference evidence="11" key="1">
    <citation type="journal article" date="2021" name="PeerJ">
        <title>Extensive microbial diversity within the chicken gut microbiome revealed by metagenomics and culture.</title>
        <authorList>
            <person name="Gilroy R."/>
            <person name="Ravi A."/>
            <person name="Getino M."/>
            <person name="Pursley I."/>
            <person name="Horton D.L."/>
            <person name="Alikhan N.F."/>
            <person name="Baker D."/>
            <person name="Gharbi K."/>
            <person name="Hall N."/>
            <person name="Watson M."/>
            <person name="Adriaenssens E.M."/>
            <person name="Foster-Nyarko E."/>
            <person name="Jarju S."/>
            <person name="Secka A."/>
            <person name="Antonio M."/>
            <person name="Oren A."/>
            <person name="Chaudhuri R.R."/>
            <person name="La Ragione R."/>
            <person name="Hildebrand F."/>
            <person name="Pallen M.J."/>
        </authorList>
    </citation>
    <scope>NUCLEOTIDE SEQUENCE</scope>
    <source>
        <strain evidence="11">ChiGjej2B2-7701</strain>
    </source>
</reference>
<keyword evidence="3" id="KW-1003">Cell membrane</keyword>
<feature type="transmembrane region" description="Helical" evidence="9">
    <location>
        <begin position="318"/>
        <end position="335"/>
    </location>
</feature>
<dbReference type="InterPro" id="IPR036259">
    <property type="entry name" value="MFS_trans_sf"/>
</dbReference>
<comment type="caution">
    <text evidence="11">The sequence shown here is derived from an EMBL/GenBank/DDBJ whole genome shotgun (WGS) entry which is preliminary data.</text>
</comment>
<evidence type="ECO:0000256" key="1">
    <source>
        <dbReference type="ARBA" id="ARBA00004651"/>
    </source>
</evidence>